<reference evidence="2 3" key="1">
    <citation type="submission" date="2018-12" db="EMBL/GenBank/DDBJ databases">
        <authorList>
            <consortium name="Pathogen Informatics"/>
        </authorList>
    </citation>
    <scope>NUCLEOTIDE SEQUENCE [LARGE SCALE GENOMIC DNA]</scope>
    <source>
        <strain evidence="2 3">NCTC10485</strain>
    </source>
</reference>
<organism evidence="2 3">
    <name type="scientific">Mycolicibacterium chitae</name>
    <name type="common">Mycobacterium chitae</name>
    <dbReference type="NCBI Taxonomy" id="1792"/>
    <lineage>
        <taxon>Bacteria</taxon>
        <taxon>Bacillati</taxon>
        <taxon>Actinomycetota</taxon>
        <taxon>Actinomycetes</taxon>
        <taxon>Mycobacteriales</taxon>
        <taxon>Mycobacteriaceae</taxon>
        <taxon>Mycolicibacterium</taxon>
    </lineage>
</organism>
<dbReference type="OrthoDB" id="4370976at2"/>
<dbReference type="RefSeq" id="WP_126332774.1">
    <property type="nucleotide sequence ID" value="NZ_AP022604.1"/>
</dbReference>
<keyword evidence="2" id="KW-0808">Transferase</keyword>
<dbReference type="GO" id="GO:0016746">
    <property type="term" value="F:acyltransferase activity"/>
    <property type="evidence" value="ECO:0007669"/>
    <property type="project" value="UniProtKB-KW"/>
</dbReference>
<accession>A0A3S5EI50</accession>
<dbReference type="EMBL" id="LR134355">
    <property type="protein sequence ID" value="VEG46395.1"/>
    <property type="molecule type" value="Genomic_DNA"/>
</dbReference>
<keyword evidence="2" id="KW-0012">Acyltransferase</keyword>
<dbReference type="AlphaFoldDB" id="A0A3S5EI50"/>
<evidence type="ECO:0000256" key="1">
    <source>
        <dbReference type="SAM" id="MobiDB-lite"/>
    </source>
</evidence>
<evidence type="ECO:0000313" key="2">
    <source>
        <dbReference type="EMBL" id="VEG46395.1"/>
    </source>
</evidence>
<keyword evidence="3" id="KW-1185">Reference proteome</keyword>
<proteinExistence type="predicted"/>
<feature type="region of interest" description="Disordered" evidence="1">
    <location>
        <begin position="186"/>
        <end position="206"/>
    </location>
</feature>
<gene>
    <name evidence="2" type="ORF">NCTC10485_01073</name>
</gene>
<protein>
    <submittedName>
        <fullName evidence="2">Acyltransferase, WS/DGAT/MGAT</fullName>
    </submittedName>
</protein>
<evidence type="ECO:0000313" key="3">
    <source>
        <dbReference type="Proteomes" id="UP000282551"/>
    </source>
</evidence>
<sequence length="423" mass="45189">MPRLAAVDAQTYWMSAKIPNDQFVLFAFDGAVRIDDGLLDGLRARAQDCADLRLRIADTRRWRYPDWAAGPVDRAQFVVHPAAELTWTECLDAVAQLAAAQLDPRVAAWRLHLFEKVAAPRGSGPATVAVLQIAHALADGTRTAALAGWLFGRPGPVPALPDRRRRSMLGGAVAAARAERGLTDDIEAGRLPAPPPSRPALLTNATPAGPRRIRTVVVDRASLRGRSTVTVEALLAVGTALAGHLRDRGENTEQLGAEVPLAKPGIRYVRNHFRNVGVGLYPDQPEDVRAARILADLRGGRQRAEHRAAPAAEEATAAVPAALLRWGVSKFDETVRSPLVTGNTVVSSVNRGPADLRLDAAPVLLTASYPALSPMMGLTHGVHGIGDTVALSVHAADSVLSETELDDYLERLRRVLGAGSSPR</sequence>
<dbReference type="Proteomes" id="UP000282551">
    <property type="component" value="Chromosome"/>
</dbReference>
<name>A0A3S5EI50_MYCCI</name>